<evidence type="ECO:0000313" key="1">
    <source>
        <dbReference type="EMBL" id="DAE26262.1"/>
    </source>
</evidence>
<protein>
    <submittedName>
        <fullName evidence="1">Uncharacterized protein</fullName>
    </submittedName>
</protein>
<proteinExistence type="predicted"/>
<dbReference type="EMBL" id="BK015812">
    <property type="protein sequence ID" value="DAE26262.1"/>
    <property type="molecule type" value="Genomic_RNA"/>
</dbReference>
<organism evidence="1">
    <name type="scientific">Picobirnaviridae sp. ct6rZ1</name>
    <dbReference type="NCBI Taxonomy" id="2827300"/>
    <lineage>
        <taxon>Viruses</taxon>
        <taxon>Riboviria</taxon>
        <taxon>Orthornavirae</taxon>
        <taxon>Pisuviricota</taxon>
        <taxon>Duplopiviricetes</taxon>
        <taxon>Durnavirales</taxon>
        <taxon>Picobirnaviridae</taxon>
    </lineage>
</organism>
<name>A0A8S5R460_9VIRU</name>
<reference evidence="1" key="1">
    <citation type="journal article" date="2021" name="Proc. Natl. Acad. Sci. U.S.A.">
        <title>A Catalog of Tens of Thousands of Viruses from Human Metagenomes Reveals Hidden Associations with Chronic Diseases.</title>
        <authorList>
            <person name="Tisza M.J."/>
            <person name="Buck C.B."/>
        </authorList>
    </citation>
    <scope>NUCLEOTIDE SEQUENCE</scope>
    <source>
        <strain evidence="1">Ct6rZ1</strain>
    </source>
</reference>
<sequence>MTANQINYARHQEDVRHNLETESQGRQVIAETGRHNLVTEDIGWYNAYETGRHNRETESIGWFTAKETKRHNIAQEGIGWANVNLGYANLAEVTRHNKANEALGWSNVEVAKKANTINEVNAITKAAEADTHRTAVNEQKRHNIQSEKNDLFKVQYSYDALKHQITNDAWKNIINWTDVFIPNNFIGGINNATKQSAYKSLF</sequence>
<accession>A0A8S5R460</accession>